<name>A0A9P8LZV2_9EUKA</name>
<dbReference type="Proteomes" id="UP000018208">
    <property type="component" value="Unassembled WGS sequence"/>
</dbReference>
<dbReference type="KEGG" id="ssao:94294817"/>
<accession>A0A9P8LZV2</accession>
<organism evidence="1 2">
    <name type="scientific">Spironucleus salmonicida</name>
    <dbReference type="NCBI Taxonomy" id="348837"/>
    <lineage>
        <taxon>Eukaryota</taxon>
        <taxon>Metamonada</taxon>
        <taxon>Diplomonadida</taxon>
        <taxon>Hexamitidae</taxon>
        <taxon>Hexamitinae</taxon>
        <taxon>Spironucleus</taxon>
    </lineage>
</organism>
<keyword evidence="2" id="KW-1185">Reference proteome</keyword>
<dbReference type="EMBL" id="AUWU02000001">
    <property type="protein sequence ID" value="KAH0577441.1"/>
    <property type="molecule type" value="Genomic_DNA"/>
</dbReference>
<evidence type="ECO:0000313" key="2">
    <source>
        <dbReference type="Proteomes" id="UP000018208"/>
    </source>
</evidence>
<comment type="caution">
    <text evidence="1">The sequence shown here is derived from an EMBL/GenBank/DDBJ whole genome shotgun (WGS) entry which is preliminary data.</text>
</comment>
<gene>
    <name evidence="1" type="ORF">SS50377_20794</name>
</gene>
<dbReference type="RefSeq" id="XP_067768214.1">
    <property type="nucleotide sequence ID" value="XM_067904732.1"/>
</dbReference>
<dbReference type="GeneID" id="94294817"/>
<dbReference type="AlphaFoldDB" id="A0A9P8LZV2"/>
<reference evidence="1 2" key="1">
    <citation type="journal article" date="2014" name="PLoS Genet.">
        <title>The Genome of Spironucleus salmonicida Highlights a Fish Pathogen Adapted to Fluctuating Environments.</title>
        <authorList>
            <person name="Xu F."/>
            <person name="Jerlstrom-Hultqvist J."/>
            <person name="Einarsson E."/>
            <person name="Astvaldsson A."/>
            <person name="Svard S.G."/>
            <person name="Andersson J.O."/>
        </authorList>
    </citation>
    <scope>NUCLEOTIDE SEQUENCE [LARGE SCALE GENOMIC DNA]</scope>
    <source>
        <strain evidence="1 2">ATCC 50377</strain>
    </source>
</reference>
<protein>
    <submittedName>
        <fullName evidence="1">Uncharacterized protein</fullName>
    </submittedName>
</protein>
<sequence>MVFLSEIKQNNKIIINIFLQMEDIKYITKLLAHATDEQETANFLNSLLAIYTRPANRLIPRFSYDEDIVDALAHQYFRYTLSTRQMILKLAVQLTSLQAENPNFTSFIDRTALLMQTQNTNTLLMKLTLQLLTNIISEISYLGELDEFIRELLPVKKGEIQELVFTLLQQLIIIRQYKFFDQLEIEFEQYDLRLLYGFLSQYMMIYNVEVGNFIKIFEKHYQQEEIGKFGQICILRGYQVNIDKDWLLYQLSIPYKSADETKNLLSLCFCIQFNQEDMQILYNKYYICKNLFLDLIEHIVSDIILKIDYETVFEWIVYCVRSQPSLKICVRNIIQNLKNVDEIIRILEEDDRILADELAALEIY</sequence>
<proteinExistence type="predicted"/>
<evidence type="ECO:0000313" key="1">
    <source>
        <dbReference type="EMBL" id="KAH0577441.1"/>
    </source>
</evidence>